<reference evidence="2 3" key="1">
    <citation type="submission" date="2014-04" db="EMBL/GenBank/DDBJ databases">
        <title>Evolutionary Origins and Diversification of the Mycorrhizal Mutualists.</title>
        <authorList>
            <consortium name="DOE Joint Genome Institute"/>
            <consortium name="Mycorrhizal Genomics Consortium"/>
            <person name="Kohler A."/>
            <person name="Kuo A."/>
            <person name="Nagy L.G."/>
            <person name="Floudas D."/>
            <person name="Copeland A."/>
            <person name="Barry K.W."/>
            <person name="Cichocki N."/>
            <person name="Veneault-Fourrey C."/>
            <person name="LaButti K."/>
            <person name="Lindquist E.A."/>
            <person name="Lipzen A."/>
            <person name="Lundell T."/>
            <person name="Morin E."/>
            <person name="Murat C."/>
            <person name="Riley R."/>
            <person name="Ohm R."/>
            <person name="Sun H."/>
            <person name="Tunlid A."/>
            <person name="Henrissat B."/>
            <person name="Grigoriev I.V."/>
            <person name="Hibbett D.S."/>
            <person name="Martin F."/>
        </authorList>
    </citation>
    <scope>NUCLEOTIDE SEQUENCE [LARGE SCALE GENOMIC DNA]</scope>
    <source>
        <strain evidence="2 3">Koide BX008</strain>
    </source>
</reference>
<feature type="compositionally biased region" description="Polar residues" evidence="1">
    <location>
        <begin position="206"/>
        <end position="216"/>
    </location>
</feature>
<keyword evidence="3" id="KW-1185">Reference proteome</keyword>
<feature type="compositionally biased region" description="Basic and acidic residues" evidence="1">
    <location>
        <begin position="20"/>
        <end position="59"/>
    </location>
</feature>
<feature type="region of interest" description="Disordered" evidence="1">
    <location>
        <begin position="74"/>
        <end position="220"/>
    </location>
</feature>
<protein>
    <submittedName>
        <fullName evidence="2">Uncharacterized protein</fullName>
    </submittedName>
</protein>
<name>A0A0C2SL47_AMAMK</name>
<dbReference type="Proteomes" id="UP000054549">
    <property type="component" value="Unassembled WGS sequence"/>
</dbReference>
<dbReference type="HOGENOM" id="CLU_028193_0_0_1"/>
<accession>A0A0C2SL47</accession>
<evidence type="ECO:0000313" key="3">
    <source>
        <dbReference type="Proteomes" id="UP000054549"/>
    </source>
</evidence>
<dbReference type="AlphaFoldDB" id="A0A0C2SL47"/>
<proteinExistence type="predicted"/>
<organism evidence="2 3">
    <name type="scientific">Amanita muscaria (strain Koide BX008)</name>
    <dbReference type="NCBI Taxonomy" id="946122"/>
    <lineage>
        <taxon>Eukaryota</taxon>
        <taxon>Fungi</taxon>
        <taxon>Dikarya</taxon>
        <taxon>Basidiomycota</taxon>
        <taxon>Agaricomycotina</taxon>
        <taxon>Agaricomycetes</taxon>
        <taxon>Agaricomycetidae</taxon>
        <taxon>Agaricales</taxon>
        <taxon>Pluteineae</taxon>
        <taxon>Amanitaceae</taxon>
        <taxon>Amanita</taxon>
    </lineage>
</organism>
<gene>
    <name evidence="2" type="ORF">M378DRAFT_182462</name>
</gene>
<sequence length="605" mass="69170">MPPRVALVAMPLSHIQTRTSNKDRHPGNPDKPKPRRKTAEVSEARQKAAEAEKQQEEERTEAARKLALIEDKLQEEDRRREVERLADIDEPQREITPPVIRKDRDSINKNGRHSLSKVDRLPRRPSQAMQFLAKETKRSRILETLSENKRTRDESEDEVEFDNDKHNSEDDIDSEAAASEDNSRRKKRKKTTTRGDINKIRRTHAVSGTDSINPKQKITDVDETNQRRKCVLCFLSAYAHTNLHTRNGNKKNSSKDDKLSGLAPGWDAKQKKQRRSIIVDDDDQESDGGNIGYGGLVPDDETDEVEATAVKNKPKKLEDDKVIVIKPNPLAPKKLIEARQGAKHWSVRHLPNEVQDAWEPEVGARLRWKGGSSTDPWNFPKMSEIQEIVNDVYGAGKYKVVEDGPFYGLAQVRVQNWRRTFFEAAKKAVAGLIHDEANAETLDTEKAIADYIAYYLSKTTDDETSVYQWKHVCAKTGKRKVSHALEQWKTGKVVPTSKEFSAENYANKEDYIPVVDARQKRKTLKKVVTHRTTLLFDAMQDFAPERWDSLIDEARGFAPEKPVKRKKREMTLPDDVLIIEDESCKRARFVIKDDSEPEGSESEVE</sequence>
<feature type="compositionally biased region" description="Basic and acidic residues" evidence="1">
    <location>
        <begin position="134"/>
        <end position="153"/>
    </location>
</feature>
<feature type="compositionally biased region" description="Basic and acidic residues" evidence="1">
    <location>
        <begin position="74"/>
        <end position="93"/>
    </location>
</feature>
<feature type="region of interest" description="Disordered" evidence="1">
    <location>
        <begin position="244"/>
        <end position="299"/>
    </location>
</feature>
<dbReference type="OrthoDB" id="3014170at2759"/>
<feature type="region of interest" description="Disordered" evidence="1">
    <location>
        <begin position="13"/>
        <end position="59"/>
    </location>
</feature>
<evidence type="ECO:0000313" key="2">
    <source>
        <dbReference type="EMBL" id="KIL54649.1"/>
    </source>
</evidence>
<evidence type="ECO:0000256" key="1">
    <source>
        <dbReference type="SAM" id="MobiDB-lite"/>
    </source>
</evidence>
<dbReference type="InParanoid" id="A0A0C2SL47"/>
<dbReference type="EMBL" id="KN818672">
    <property type="protein sequence ID" value="KIL54649.1"/>
    <property type="molecule type" value="Genomic_DNA"/>
</dbReference>